<feature type="compositionally biased region" description="Low complexity" evidence="1">
    <location>
        <begin position="16"/>
        <end position="29"/>
    </location>
</feature>
<protein>
    <submittedName>
        <fullName evidence="3">Carbon catabolite repressor protein</fullName>
    </submittedName>
</protein>
<feature type="region of interest" description="Disordered" evidence="1">
    <location>
        <begin position="167"/>
        <end position="193"/>
    </location>
</feature>
<reference evidence="4" key="2">
    <citation type="journal article" date="2018" name="BMC Genomics">
        <title>A manually annotated Actinidia chinensis var. chinensis (kiwifruit) genome highlights the challenges associated with draft genomes and gene prediction in plants.</title>
        <authorList>
            <person name="Pilkington S.M."/>
            <person name="Crowhurst R."/>
            <person name="Hilario E."/>
            <person name="Nardozza S."/>
            <person name="Fraser L."/>
            <person name="Peng Y."/>
            <person name="Gunaseelan K."/>
            <person name="Simpson R."/>
            <person name="Tahir J."/>
            <person name="Deroles S.C."/>
            <person name="Templeton K."/>
            <person name="Luo Z."/>
            <person name="Davy M."/>
            <person name="Cheng C."/>
            <person name="McNeilage M."/>
            <person name="Scaglione D."/>
            <person name="Liu Y."/>
            <person name="Zhang Q."/>
            <person name="Datson P."/>
            <person name="De Silva N."/>
            <person name="Gardiner S.E."/>
            <person name="Bassett H."/>
            <person name="Chagne D."/>
            <person name="McCallum J."/>
            <person name="Dzierzon H."/>
            <person name="Deng C."/>
            <person name="Wang Y.Y."/>
            <person name="Barron L."/>
            <person name="Manako K."/>
            <person name="Bowen J."/>
            <person name="Foster T.M."/>
            <person name="Erridge Z.A."/>
            <person name="Tiffin H."/>
            <person name="Waite C.N."/>
            <person name="Davies K.M."/>
            <person name="Grierson E.P."/>
            <person name="Laing W.A."/>
            <person name="Kirk R."/>
            <person name="Chen X."/>
            <person name="Wood M."/>
            <person name="Montefiori M."/>
            <person name="Brummell D.A."/>
            <person name="Schwinn K.E."/>
            <person name="Catanach A."/>
            <person name="Fullerton C."/>
            <person name="Li D."/>
            <person name="Meiyalaghan S."/>
            <person name="Nieuwenhuizen N."/>
            <person name="Read N."/>
            <person name="Prakash R."/>
            <person name="Hunter D."/>
            <person name="Zhang H."/>
            <person name="McKenzie M."/>
            <person name="Knabel M."/>
            <person name="Harris A."/>
            <person name="Allan A.C."/>
            <person name="Gleave A."/>
            <person name="Chen A."/>
            <person name="Janssen B.J."/>
            <person name="Plunkett B."/>
            <person name="Ampomah-Dwamena C."/>
            <person name="Voogd C."/>
            <person name="Leif D."/>
            <person name="Lafferty D."/>
            <person name="Souleyre E.J.F."/>
            <person name="Varkonyi-Gasic E."/>
            <person name="Gambi F."/>
            <person name="Hanley J."/>
            <person name="Yao J.L."/>
            <person name="Cheung J."/>
            <person name="David K.M."/>
            <person name="Warren B."/>
            <person name="Marsh K."/>
            <person name="Snowden K.C."/>
            <person name="Lin-Wang K."/>
            <person name="Brian L."/>
            <person name="Martinez-Sanchez M."/>
            <person name="Wang M."/>
            <person name="Ileperuma N."/>
            <person name="Macnee N."/>
            <person name="Campin R."/>
            <person name="McAtee P."/>
            <person name="Drummond R.S.M."/>
            <person name="Espley R.V."/>
            <person name="Ireland H.S."/>
            <person name="Wu R."/>
            <person name="Atkinson R.G."/>
            <person name="Karunairetnam S."/>
            <person name="Bulley S."/>
            <person name="Chunkath S."/>
            <person name="Hanley Z."/>
            <person name="Storey R."/>
            <person name="Thrimawithana A.H."/>
            <person name="Thomson S."/>
            <person name="David C."/>
            <person name="Testolin R."/>
            <person name="Huang H."/>
            <person name="Hellens R.P."/>
            <person name="Schaffer R.J."/>
        </authorList>
    </citation>
    <scope>NUCLEOTIDE SEQUENCE [LARGE SCALE GENOMIC DNA]</scope>
    <source>
        <strain evidence="4">cv. Red5</strain>
    </source>
</reference>
<dbReference type="PANTHER" id="PTHR12121">
    <property type="entry name" value="CARBON CATABOLITE REPRESSOR PROTEIN 4"/>
    <property type="match status" value="1"/>
</dbReference>
<dbReference type="InterPro" id="IPR050410">
    <property type="entry name" value="CCR4/nocturin_mRNA_transcr"/>
</dbReference>
<dbReference type="FunCoup" id="A0A2R6PIW7">
    <property type="interactions" value="4801"/>
</dbReference>
<dbReference type="OrthoDB" id="428734at2759"/>
<feature type="compositionally biased region" description="Basic and acidic residues" evidence="1">
    <location>
        <begin position="548"/>
        <end position="558"/>
    </location>
</feature>
<organism evidence="3 4">
    <name type="scientific">Actinidia chinensis var. chinensis</name>
    <name type="common">Chinese soft-hair kiwi</name>
    <dbReference type="NCBI Taxonomy" id="1590841"/>
    <lineage>
        <taxon>Eukaryota</taxon>
        <taxon>Viridiplantae</taxon>
        <taxon>Streptophyta</taxon>
        <taxon>Embryophyta</taxon>
        <taxon>Tracheophyta</taxon>
        <taxon>Spermatophyta</taxon>
        <taxon>Magnoliopsida</taxon>
        <taxon>eudicotyledons</taxon>
        <taxon>Gunneridae</taxon>
        <taxon>Pentapetalae</taxon>
        <taxon>asterids</taxon>
        <taxon>Ericales</taxon>
        <taxon>Actinidiaceae</taxon>
        <taxon>Actinidia</taxon>
    </lineage>
</organism>
<evidence type="ECO:0000259" key="2">
    <source>
        <dbReference type="Pfam" id="PF03372"/>
    </source>
</evidence>
<sequence length="1004" mass="112653">MRRSSSSSSIQFLAAAEASSSSKAATMSSRPPYRGGRKQYPRASSDRSFSGGGGGGRGRFVTGYSHFQSVGDADLGFWPVAREYFANSNEFRPQSRPPFNLGLRPVERSNFTNPSGGRNQYARAFSDQPSGGNGGRGRFVTGDSHFQSVRDANLVFRPVENPNEFWCQPRPHFNPPPQHSNPPPHLNHRPPFYQNQQFRPQQQFNPRPQKPLDYRNWEFAKPGPPPHCGQFKVLSYNILADYLAFDHQSKLYFHIPQHMLKWEWRKRNIIFELGLWSADILCFQEVDKFQDLEEVLKLQGYSGIWKMRTGVPVDGCAMFWRVSRFKLLHEESIEFNKLGLRDNVAQICVLELLHQNNDKDTSALPLSLTGSNKVVICNIHVLYNPKRGEIKLGQIRVLLDKAHAVSKLWDDAPVVLCGDFNCTPKSPLYNYISEQKLDLSNMPRNKLSGQASAEIRPPRPFNPNFRAQSADSTGASAVVDYRELRQSGSVFDMPEQNTLETNSVNLPSINVLSHSPCDNTELNVCSINEQCGNKNGASSYELTKGTHQKVDGSKDEIRSNVSVPDDDLKESPTGSQNKGEFFVEPMKDGHKSTSLDSHHEDIYSNLIATGPSKEVCQSTLDGIDDELHSTVSVRDLKESETIPQNEGEASGAQRRDGYEFPRVDSHHEDIYSDLTETKQGEKLYATIDAQCDSSREQSQPNLQTENESMSRDKKKLSFLSSNDLTDPVIDLTPSSASNSDISSELFHETSRPSTLNVSTIRSSENLSSISFADDKDIPSTLSKVDVSCELRRIDFMIDEKMEDLSIEEHFETNEEDESLGEDSSKFLSELHEGNGSFSSDFSHAVRFDVESKESDTITHIKDEVLDDDYTGMSSEPVDTLNFVYDPSAWTPTDIETATGNADCTLVEHPLKLRSTYTEVEDYSGTRDANGEPLVTSYNRCFLGTVDYIWRSEGLQTVRVLAPIPKHAMQWTPGFPTKKWGSDHIALVSELAFVKDGDIQNTEFP</sequence>
<dbReference type="EMBL" id="NKQK01000025">
    <property type="protein sequence ID" value="PSR91816.1"/>
    <property type="molecule type" value="Genomic_DNA"/>
</dbReference>
<dbReference type="OMA" id="HEECIEF"/>
<evidence type="ECO:0000313" key="3">
    <source>
        <dbReference type="EMBL" id="PSR91816.1"/>
    </source>
</evidence>
<feature type="region of interest" description="Disordered" evidence="1">
    <location>
        <begin position="16"/>
        <end position="54"/>
    </location>
</feature>
<name>A0A2R6PIW7_ACTCC</name>
<gene>
    <name evidence="3" type="ORF">CEY00_Acc29163</name>
</gene>
<proteinExistence type="predicted"/>
<feature type="domain" description="Endonuclease/exonuclease/phosphatase" evidence="2">
    <location>
        <begin position="276"/>
        <end position="455"/>
    </location>
</feature>
<dbReference type="GO" id="GO:0000175">
    <property type="term" value="F:3'-5'-RNA exonuclease activity"/>
    <property type="evidence" value="ECO:0007669"/>
    <property type="project" value="TreeGrafter"/>
</dbReference>
<comment type="caution">
    <text evidence="3">The sequence shown here is derived from an EMBL/GenBank/DDBJ whole genome shotgun (WGS) entry which is preliminary data.</text>
</comment>
<feature type="region of interest" description="Disordered" evidence="1">
    <location>
        <begin position="691"/>
        <end position="713"/>
    </location>
</feature>
<dbReference type="Gramene" id="PSR91816">
    <property type="protein sequence ID" value="PSR91816"/>
    <property type="gene ID" value="CEY00_Acc29163"/>
</dbReference>
<accession>A0A2R6PIW7</accession>
<feature type="compositionally biased region" description="Polar residues" evidence="1">
    <location>
        <begin position="696"/>
        <end position="707"/>
    </location>
</feature>
<dbReference type="Proteomes" id="UP000241394">
    <property type="component" value="Chromosome LG25"/>
</dbReference>
<reference evidence="3 4" key="1">
    <citation type="submission" date="2017-07" db="EMBL/GenBank/DDBJ databases">
        <title>An improved, manually edited Actinidia chinensis var. chinensis (kiwifruit) genome highlights the challenges associated with draft genomes and gene prediction in plants.</title>
        <authorList>
            <person name="Pilkington S."/>
            <person name="Crowhurst R."/>
            <person name="Hilario E."/>
            <person name="Nardozza S."/>
            <person name="Fraser L."/>
            <person name="Peng Y."/>
            <person name="Gunaseelan K."/>
            <person name="Simpson R."/>
            <person name="Tahir J."/>
            <person name="Deroles S."/>
            <person name="Templeton K."/>
            <person name="Luo Z."/>
            <person name="Davy M."/>
            <person name="Cheng C."/>
            <person name="Mcneilage M."/>
            <person name="Scaglione D."/>
            <person name="Liu Y."/>
            <person name="Zhang Q."/>
            <person name="Datson P."/>
            <person name="De Silva N."/>
            <person name="Gardiner S."/>
            <person name="Bassett H."/>
            <person name="Chagne D."/>
            <person name="Mccallum J."/>
            <person name="Dzierzon H."/>
            <person name="Deng C."/>
            <person name="Wang Y.-Y."/>
            <person name="Barron N."/>
            <person name="Manako K."/>
            <person name="Bowen J."/>
            <person name="Foster T."/>
            <person name="Erridge Z."/>
            <person name="Tiffin H."/>
            <person name="Waite C."/>
            <person name="Davies K."/>
            <person name="Grierson E."/>
            <person name="Laing W."/>
            <person name="Kirk R."/>
            <person name="Chen X."/>
            <person name="Wood M."/>
            <person name="Montefiori M."/>
            <person name="Brummell D."/>
            <person name="Schwinn K."/>
            <person name="Catanach A."/>
            <person name="Fullerton C."/>
            <person name="Li D."/>
            <person name="Meiyalaghan S."/>
            <person name="Nieuwenhuizen N."/>
            <person name="Read N."/>
            <person name="Prakash R."/>
            <person name="Hunter D."/>
            <person name="Zhang H."/>
            <person name="Mckenzie M."/>
            <person name="Knabel M."/>
            <person name="Harris A."/>
            <person name="Allan A."/>
            <person name="Chen A."/>
            <person name="Janssen B."/>
            <person name="Plunkett B."/>
            <person name="Dwamena C."/>
            <person name="Voogd C."/>
            <person name="Leif D."/>
            <person name="Lafferty D."/>
            <person name="Souleyre E."/>
            <person name="Varkonyi-Gasic E."/>
            <person name="Gambi F."/>
            <person name="Hanley J."/>
            <person name="Yao J.-L."/>
            <person name="Cheung J."/>
            <person name="David K."/>
            <person name="Warren B."/>
            <person name="Marsh K."/>
            <person name="Snowden K."/>
            <person name="Lin-Wang K."/>
            <person name="Brian L."/>
            <person name="Martinez-Sanchez M."/>
            <person name="Wang M."/>
            <person name="Ileperuma N."/>
            <person name="Macnee N."/>
            <person name="Campin R."/>
            <person name="Mcatee P."/>
            <person name="Drummond R."/>
            <person name="Espley R."/>
            <person name="Ireland H."/>
            <person name="Wu R."/>
            <person name="Atkinson R."/>
            <person name="Karunairetnam S."/>
            <person name="Bulley S."/>
            <person name="Chunkath S."/>
            <person name="Hanley Z."/>
            <person name="Storey R."/>
            <person name="Thrimawithana A."/>
            <person name="Thomson S."/>
            <person name="David C."/>
            <person name="Testolin R."/>
        </authorList>
    </citation>
    <scope>NUCLEOTIDE SEQUENCE [LARGE SCALE GENOMIC DNA]</scope>
    <source>
        <strain evidence="4">cv. Red5</strain>
        <tissue evidence="3">Young leaf</tissue>
    </source>
</reference>
<feature type="region of interest" description="Disordered" evidence="1">
    <location>
        <begin position="111"/>
        <end position="138"/>
    </location>
</feature>
<keyword evidence="4" id="KW-1185">Reference proteome</keyword>
<feature type="region of interest" description="Disordered" evidence="1">
    <location>
        <begin position="545"/>
        <end position="581"/>
    </location>
</feature>
<feature type="region of interest" description="Disordered" evidence="1">
    <location>
        <begin position="631"/>
        <end position="656"/>
    </location>
</feature>
<dbReference type="InterPro" id="IPR036691">
    <property type="entry name" value="Endo/exonu/phosph_ase_sf"/>
</dbReference>
<dbReference type="AlphaFoldDB" id="A0A2R6PIW7"/>
<dbReference type="InterPro" id="IPR005135">
    <property type="entry name" value="Endo/exonuclease/phosphatase"/>
</dbReference>
<dbReference type="SUPFAM" id="SSF56219">
    <property type="entry name" value="DNase I-like"/>
    <property type="match status" value="1"/>
</dbReference>
<dbReference type="Gene3D" id="3.60.10.10">
    <property type="entry name" value="Endonuclease/exonuclease/phosphatase"/>
    <property type="match status" value="2"/>
</dbReference>
<evidence type="ECO:0000256" key="1">
    <source>
        <dbReference type="SAM" id="MobiDB-lite"/>
    </source>
</evidence>
<dbReference type="PANTHER" id="PTHR12121:SF85">
    <property type="entry name" value="CARBON CATABOLITE REPRESSOR PROTEIN 4 HOMOLOG 6"/>
    <property type="match status" value="1"/>
</dbReference>
<dbReference type="InParanoid" id="A0A2R6PIW7"/>
<evidence type="ECO:0000313" key="4">
    <source>
        <dbReference type="Proteomes" id="UP000241394"/>
    </source>
</evidence>
<feature type="compositionally biased region" description="Pro residues" evidence="1">
    <location>
        <begin position="172"/>
        <end position="185"/>
    </location>
</feature>
<dbReference type="Pfam" id="PF03372">
    <property type="entry name" value="Exo_endo_phos"/>
    <property type="match status" value="1"/>
</dbReference>